<dbReference type="PANTHER" id="PTHR22042">
    <property type="entry name" value="TANKYRASE 1 BINDING PROTEIN"/>
    <property type="match status" value="1"/>
</dbReference>
<evidence type="ECO:0000313" key="3">
    <source>
        <dbReference type="Proteomes" id="UP000002279"/>
    </source>
</evidence>
<dbReference type="OMA" id="VKNEPCT"/>
<dbReference type="AlphaFoldDB" id="A0A6I8P6D2"/>
<proteinExistence type="predicted"/>
<sequence length="396" mass="39852">MATGPGPGFTSSNSSATPKRLRNKKKNRIPDVYFLFPVFPCLDGAAGTGAPGRGGRLRPLPARGGRRGGRGKGLGAAGGRGGTEGGAAGWRGAGFSRPHGVIHDSSPGRRVPPCPAPRWAPSTGESGPKGAAVGKDPPHVMNLSTLREGSAMASLSPSSSPSRESEDGPPPLPGGVEPGDPRAKPPVKPKPGPRAWAAKPALPAKPSLLVPLGPRPPRGPLAELPSARKMNMLAGPQPYGAGRRPSPFAPRPAAGPPAGGDPAGAPGTRAGGPGREDGAPAAPAARGPAPGGVRKAPAPFRPASERLAAAAAVEDILAKMERESQREGPASPERLRGSRLTFDHDGGSRYGPRGHGAARGPADGERSGPRAPGGGSGPGSRAPERDGGPDRRARER</sequence>
<accession>A0A6I8P6D2</accession>
<evidence type="ECO:0000256" key="1">
    <source>
        <dbReference type="SAM" id="MobiDB-lite"/>
    </source>
</evidence>
<reference evidence="2" key="3">
    <citation type="submission" date="2025-09" db="UniProtKB">
        <authorList>
            <consortium name="Ensembl"/>
        </authorList>
    </citation>
    <scope>IDENTIFICATION</scope>
    <source>
        <strain evidence="2">Glennie</strain>
    </source>
</reference>
<feature type="region of interest" description="Disordered" evidence="1">
    <location>
        <begin position="45"/>
        <end position="306"/>
    </location>
</feature>
<reference evidence="2" key="2">
    <citation type="submission" date="2025-08" db="UniProtKB">
        <authorList>
            <consortium name="Ensembl"/>
        </authorList>
    </citation>
    <scope>IDENTIFICATION</scope>
    <source>
        <strain evidence="2">Glennie</strain>
    </source>
</reference>
<feature type="compositionally biased region" description="Low complexity" evidence="1">
    <location>
        <begin position="197"/>
        <end position="212"/>
    </location>
</feature>
<feature type="compositionally biased region" description="Gly residues" evidence="1">
    <location>
        <begin position="71"/>
        <end position="92"/>
    </location>
</feature>
<dbReference type="GeneTree" id="ENSGT00940000154184"/>
<reference evidence="2 3" key="1">
    <citation type="journal article" date="2008" name="Nature">
        <title>Genome analysis of the platypus reveals unique signatures of evolution.</title>
        <authorList>
            <person name="Warren W.C."/>
            <person name="Hillier L.W."/>
            <person name="Marshall Graves J.A."/>
            <person name="Birney E."/>
            <person name="Ponting C.P."/>
            <person name="Grutzner F."/>
            <person name="Belov K."/>
            <person name="Miller W."/>
            <person name="Clarke L."/>
            <person name="Chinwalla A.T."/>
            <person name="Yang S.P."/>
            <person name="Heger A."/>
            <person name="Locke D.P."/>
            <person name="Miethke P."/>
            <person name="Waters P.D."/>
            <person name="Veyrunes F."/>
            <person name="Fulton L."/>
            <person name="Fulton B."/>
            <person name="Graves T."/>
            <person name="Wallis J."/>
            <person name="Puente X.S."/>
            <person name="Lopez-Otin C."/>
            <person name="Ordonez G.R."/>
            <person name="Eichler E.E."/>
            <person name="Chen L."/>
            <person name="Cheng Z."/>
            <person name="Deakin J.E."/>
            <person name="Alsop A."/>
            <person name="Thompson K."/>
            <person name="Kirby P."/>
            <person name="Papenfuss A.T."/>
            <person name="Wakefield M.J."/>
            <person name="Olender T."/>
            <person name="Lancet D."/>
            <person name="Huttley G.A."/>
            <person name="Smit A.F."/>
            <person name="Pask A."/>
            <person name="Temple-Smith P."/>
            <person name="Batzer M.A."/>
            <person name="Walker J.A."/>
            <person name="Konkel M.K."/>
            <person name="Harris R.S."/>
            <person name="Whittington C.M."/>
            <person name="Wong E.S."/>
            <person name="Gemmell N.J."/>
            <person name="Buschiazzo E."/>
            <person name="Vargas Jentzsch I.M."/>
            <person name="Merkel A."/>
            <person name="Schmitz J."/>
            <person name="Zemann A."/>
            <person name="Churakov G."/>
            <person name="Kriegs J.O."/>
            <person name="Brosius J."/>
            <person name="Murchison E.P."/>
            <person name="Sachidanandam R."/>
            <person name="Smith C."/>
            <person name="Hannon G.J."/>
            <person name="Tsend-Ayush E."/>
            <person name="McMillan D."/>
            <person name="Attenborough R."/>
            <person name="Rens W."/>
            <person name="Ferguson-Smith M."/>
            <person name="Lefevre C.M."/>
            <person name="Sharp J.A."/>
            <person name="Nicholas K.R."/>
            <person name="Ray D.A."/>
            <person name="Kube M."/>
            <person name="Reinhardt R."/>
            <person name="Pringle T.H."/>
            <person name="Taylor J."/>
            <person name="Jones R.C."/>
            <person name="Nixon B."/>
            <person name="Dacheux J.L."/>
            <person name="Niwa H."/>
            <person name="Sekita Y."/>
            <person name="Huang X."/>
            <person name="Stark A."/>
            <person name="Kheradpour P."/>
            <person name="Kellis M."/>
            <person name="Flicek P."/>
            <person name="Chen Y."/>
            <person name="Webber C."/>
            <person name="Hardison R."/>
            <person name="Nelson J."/>
            <person name="Hallsworth-Pepin K."/>
            <person name="Delehaunty K."/>
            <person name="Markovic C."/>
            <person name="Minx P."/>
            <person name="Feng Y."/>
            <person name="Kremitzki C."/>
            <person name="Mitreva M."/>
            <person name="Glasscock J."/>
            <person name="Wylie T."/>
            <person name="Wohldmann P."/>
            <person name="Thiru P."/>
            <person name="Nhan M.N."/>
            <person name="Pohl C.S."/>
            <person name="Smith S.M."/>
            <person name="Hou S."/>
            <person name="Nefedov M."/>
            <person name="de Jong P.J."/>
            <person name="Renfree M.B."/>
            <person name="Mardis E.R."/>
            <person name="Wilson R.K."/>
        </authorList>
    </citation>
    <scope>NUCLEOTIDE SEQUENCE [LARGE SCALE GENOMIC DNA]</scope>
    <source>
        <strain evidence="2 3">Glennie</strain>
    </source>
</reference>
<name>A0A6I8P6D2_ORNAN</name>
<organism evidence="2 3">
    <name type="scientific">Ornithorhynchus anatinus</name>
    <name type="common">Duckbill platypus</name>
    <dbReference type="NCBI Taxonomy" id="9258"/>
    <lineage>
        <taxon>Eukaryota</taxon>
        <taxon>Metazoa</taxon>
        <taxon>Chordata</taxon>
        <taxon>Craniata</taxon>
        <taxon>Vertebrata</taxon>
        <taxon>Euteleostomi</taxon>
        <taxon>Mammalia</taxon>
        <taxon>Monotremata</taxon>
        <taxon>Ornithorhynchidae</taxon>
        <taxon>Ornithorhynchus</taxon>
    </lineage>
</organism>
<feature type="compositionally biased region" description="Basic and acidic residues" evidence="1">
    <location>
        <begin position="333"/>
        <end position="347"/>
    </location>
</feature>
<dbReference type="InterPro" id="IPR040006">
    <property type="entry name" value="TNKS1BP1-like"/>
</dbReference>
<dbReference type="Ensembl" id="ENSOANT00000058029.1">
    <property type="protein sequence ID" value="ENSOANP00000049626.1"/>
    <property type="gene ID" value="ENSOANG00000037995.1"/>
</dbReference>
<feature type="region of interest" description="Disordered" evidence="1">
    <location>
        <begin position="1"/>
        <end position="27"/>
    </location>
</feature>
<dbReference type="Bgee" id="ENSOANG00000037995">
    <property type="expression patterns" value="Expressed in liver and 7 other cell types or tissues"/>
</dbReference>
<feature type="compositionally biased region" description="Low complexity" evidence="1">
    <location>
        <begin position="279"/>
        <end position="298"/>
    </location>
</feature>
<dbReference type="InParanoid" id="A0A6I8P6D2"/>
<dbReference type="PANTHER" id="PTHR22042:SF2">
    <property type="entry name" value="182 KDA TANKYRASE-1-BINDING PROTEIN"/>
    <property type="match status" value="1"/>
</dbReference>
<protein>
    <submittedName>
        <fullName evidence="2">Uncharacterized protein</fullName>
    </submittedName>
</protein>
<evidence type="ECO:0000313" key="2">
    <source>
        <dbReference type="Ensembl" id="ENSOANP00000049626.1"/>
    </source>
</evidence>
<feature type="compositionally biased region" description="Basic and acidic residues" evidence="1">
    <location>
        <begin position="382"/>
        <end position="396"/>
    </location>
</feature>
<feature type="region of interest" description="Disordered" evidence="1">
    <location>
        <begin position="318"/>
        <end position="396"/>
    </location>
</feature>
<dbReference type="Proteomes" id="UP000002279">
    <property type="component" value="Chromosome 3"/>
</dbReference>
<keyword evidence="3" id="KW-1185">Reference proteome</keyword>